<accession>A0A6C7EEB0</accession>
<dbReference type="AlphaFoldDB" id="A0A6C7EEB0"/>
<evidence type="ECO:0000256" key="3">
    <source>
        <dbReference type="ARBA" id="ARBA00023015"/>
    </source>
</evidence>
<dbReference type="PANTHER" id="PTHR46577">
    <property type="entry name" value="HTH-TYPE TRANSCRIPTIONAL REGULATORY PROTEIN GABR"/>
    <property type="match status" value="1"/>
</dbReference>
<dbReference type="GO" id="GO:0003677">
    <property type="term" value="F:DNA binding"/>
    <property type="evidence" value="ECO:0007669"/>
    <property type="project" value="UniProtKB-KW"/>
</dbReference>
<evidence type="ECO:0000256" key="2">
    <source>
        <dbReference type="ARBA" id="ARBA00022898"/>
    </source>
</evidence>
<dbReference type="SUPFAM" id="SSF53383">
    <property type="entry name" value="PLP-dependent transferases"/>
    <property type="match status" value="1"/>
</dbReference>
<dbReference type="GO" id="GO:0003700">
    <property type="term" value="F:DNA-binding transcription factor activity"/>
    <property type="evidence" value="ECO:0007669"/>
    <property type="project" value="InterPro"/>
</dbReference>
<dbReference type="CDD" id="cd07377">
    <property type="entry name" value="WHTH_GntR"/>
    <property type="match status" value="1"/>
</dbReference>
<name>A0A6C7EEB0_ILUCY</name>
<evidence type="ECO:0000256" key="5">
    <source>
        <dbReference type="ARBA" id="ARBA00023163"/>
    </source>
</evidence>
<dbReference type="OrthoDB" id="594134at2"/>
<dbReference type="InterPro" id="IPR015424">
    <property type="entry name" value="PyrdxlP-dep_Trfase"/>
</dbReference>
<evidence type="ECO:0000313" key="8">
    <source>
        <dbReference type="Proteomes" id="UP000011863"/>
    </source>
</evidence>
<keyword evidence="5" id="KW-0804">Transcription</keyword>
<dbReference type="Pfam" id="PF00392">
    <property type="entry name" value="GntR"/>
    <property type="match status" value="1"/>
</dbReference>
<dbReference type="InterPro" id="IPR004839">
    <property type="entry name" value="Aminotransferase_I/II_large"/>
</dbReference>
<evidence type="ECO:0000313" key="7">
    <source>
        <dbReference type="EMBL" id="BAN02968.1"/>
    </source>
</evidence>
<dbReference type="KEGG" id="aym:YM304_26540"/>
<dbReference type="InterPro" id="IPR036388">
    <property type="entry name" value="WH-like_DNA-bd_sf"/>
</dbReference>
<dbReference type="InterPro" id="IPR000524">
    <property type="entry name" value="Tscrpt_reg_HTH_GntR"/>
</dbReference>
<dbReference type="Pfam" id="PF00155">
    <property type="entry name" value="Aminotran_1_2"/>
    <property type="match status" value="1"/>
</dbReference>
<dbReference type="PROSITE" id="PS50949">
    <property type="entry name" value="HTH_GNTR"/>
    <property type="match status" value="1"/>
</dbReference>
<evidence type="ECO:0000256" key="1">
    <source>
        <dbReference type="ARBA" id="ARBA00005384"/>
    </source>
</evidence>
<comment type="similarity">
    <text evidence="1">In the C-terminal section; belongs to the class-I pyridoxal-phosphate-dependent aminotransferase family.</text>
</comment>
<feature type="domain" description="HTH gntR-type" evidence="6">
    <location>
        <begin position="16"/>
        <end position="84"/>
    </location>
</feature>
<dbReference type="InterPro" id="IPR015421">
    <property type="entry name" value="PyrdxlP-dep_Trfase_major"/>
</dbReference>
<evidence type="ECO:0000256" key="4">
    <source>
        <dbReference type="ARBA" id="ARBA00023125"/>
    </source>
</evidence>
<reference evidence="7 8" key="1">
    <citation type="journal article" date="2013" name="Int. J. Syst. Evol. Microbiol.">
        <title>Ilumatobacter nonamiense sp. nov. and Ilumatobacter coccineum sp. nov., isolated from seashore sand.</title>
        <authorList>
            <person name="Matsumoto A."/>
            <person name="Kasai H."/>
            <person name="Matsuo Y."/>
            <person name="Shizuri Y."/>
            <person name="Ichikawa N."/>
            <person name="Fujita N."/>
            <person name="Omura S."/>
            <person name="Takahashi Y."/>
        </authorList>
    </citation>
    <scope>NUCLEOTIDE SEQUENCE [LARGE SCALE GENOMIC DNA]</scope>
    <source>
        <strain evidence="8">NBRC 103263 / KCTC 29153 / YM16-304</strain>
    </source>
</reference>
<dbReference type="SUPFAM" id="SSF46785">
    <property type="entry name" value="Winged helix' DNA-binding domain"/>
    <property type="match status" value="1"/>
</dbReference>
<dbReference type="InterPro" id="IPR036390">
    <property type="entry name" value="WH_DNA-bd_sf"/>
</dbReference>
<protein>
    <submittedName>
        <fullName evidence="7">Putative GntR family transcriptional regulator</fullName>
    </submittedName>
</protein>
<keyword evidence="2" id="KW-0663">Pyridoxal phosphate</keyword>
<keyword evidence="8" id="KW-1185">Reference proteome</keyword>
<dbReference type="EMBL" id="AP012057">
    <property type="protein sequence ID" value="BAN02968.1"/>
    <property type="molecule type" value="Genomic_DNA"/>
</dbReference>
<keyword evidence="3" id="KW-0805">Transcription regulation</keyword>
<dbReference type="RefSeq" id="WP_015442215.1">
    <property type="nucleotide sequence ID" value="NC_020520.1"/>
</dbReference>
<dbReference type="SMART" id="SM00345">
    <property type="entry name" value="HTH_GNTR"/>
    <property type="match status" value="1"/>
</dbReference>
<dbReference type="PRINTS" id="PR00035">
    <property type="entry name" value="HTHGNTR"/>
</dbReference>
<dbReference type="Proteomes" id="UP000011863">
    <property type="component" value="Chromosome"/>
</dbReference>
<sequence>MADTQLDIQLELAADGPRRTALEVAIRSAIRSGRLAEGTALPSSRAMAVDLGLSRSTVVAAYEQLNAEGYLRAEHGSATRVARFRAPPTVDDEPDPFGPAPLHDFRPGEPDASSFPRTRWLRSVKRVTNGAPDSAFGYPDPRGVAEFRSILAGYLGRTRSVEADQGAIRVVGGYAAALGFVAEMLRHRGVERIGVEDPTLPMHVQLLRAAGLRTVPVAVDEGGIDVDRLRASDVGAVVVTPAHQYPTGATLGSERRTALVDWARERNAWIIEDDYDGEYRYDRRPVGALQGLGPDRVIYVGTASKSLTPAVRLGWMVVPEPLRADLMRVTNLRSMVSTIDQLALTDFIERGDFDRHVRQMRVRYRRRSDALRSTLAEVAPWLALGDGAAGLHVMARIATDRLDETTILTASDAASVGLFGLMTHHRSTAAGPGFSIGFSRPSEHHFPTALERLAGVLAAL</sequence>
<evidence type="ECO:0000259" key="6">
    <source>
        <dbReference type="PROSITE" id="PS50949"/>
    </source>
</evidence>
<dbReference type="CDD" id="cd00609">
    <property type="entry name" value="AAT_like"/>
    <property type="match status" value="1"/>
</dbReference>
<dbReference type="GO" id="GO:0030170">
    <property type="term" value="F:pyridoxal phosphate binding"/>
    <property type="evidence" value="ECO:0007669"/>
    <property type="project" value="InterPro"/>
</dbReference>
<gene>
    <name evidence="7" type="ORF">YM304_26540</name>
</gene>
<organism evidence="7 8">
    <name type="scientific">Ilumatobacter coccineus (strain NBRC 103263 / KCTC 29153 / YM16-304)</name>
    <dbReference type="NCBI Taxonomy" id="1313172"/>
    <lineage>
        <taxon>Bacteria</taxon>
        <taxon>Bacillati</taxon>
        <taxon>Actinomycetota</taxon>
        <taxon>Acidimicrobiia</taxon>
        <taxon>Acidimicrobiales</taxon>
        <taxon>Ilumatobacteraceae</taxon>
        <taxon>Ilumatobacter</taxon>
    </lineage>
</organism>
<dbReference type="Gene3D" id="3.40.640.10">
    <property type="entry name" value="Type I PLP-dependent aspartate aminotransferase-like (Major domain)"/>
    <property type="match status" value="1"/>
</dbReference>
<dbReference type="PANTHER" id="PTHR46577:SF1">
    <property type="entry name" value="HTH-TYPE TRANSCRIPTIONAL REGULATORY PROTEIN GABR"/>
    <property type="match status" value="1"/>
</dbReference>
<keyword evidence="4" id="KW-0238">DNA-binding</keyword>
<dbReference type="Gene3D" id="1.10.10.10">
    <property type="entry name" value="Winged helix-like DNA-binding domain superfamily/Winged helix DNA-binding domain"/>
    <property type="match status" value="1"/>
</dbReference>
<dbReference type="InterPro" id="IPR051446">
    <property type="entry name" value="HTH_trans_reg/aminotransferase"/>
</dbReference>
<proteinExistence type="inferred from homology"/>